<name>A0A4R2NWI5_RHOAD</name>
<keyword evidence="3" id="KW-1185">Reference proteome</keyword>
<sequence length="259" mass="26891">MAAGAAGAEQIVPAALSDLPPADVVVLGELHDNPHHHANQAAAVAAMQPAALVFEMLTPEQAARVTPELRGDAQALGAALEWADSGWPDFAMYHPIFTAAPQAAIYGAALPREQVRRAVGEGAAAVFGADAGTFGLDRPLPEDQKITREAAQMTAHCNALPEAMLPGMVEAQRLRDAAFARATLTALRETGGPVVVITGNGHARTDWGLPHALRLAAPDVSLLSVGQLESAPEGTPPHDLWLVTDPADRPDPCAAFADG</sequence>
<dbReference type="Proteomes" id="UP000295733">
    <property type="component" value="Unassembled WGS sequence"/>
</dbReference>
<dbReference type="InterPro" id="IPR007314">
    <property type="entry name" value="Cofac_haem-bd_dom"/>
</dbReference>
<evidence type="ECO:0000313" key="2">
    <source>
        <dbReference type="EMBL" id="TCP26523.1"/>
    </source>
</evidence>
<accession>A0A4R2NWI5</accession>
<dbReference type="SUPFAM" id="SSF159501">
    <property type="entry name" value="EreA/ChaN-like"/>
    <property type="match status" value="1"/>
</dbReference>
<evidence type="ECO:0000313" key="3">
    <source>
        <dbReference type="Proteomes" id="UP000295733"/>
    </source>
</evidence>
<dbReference type="EMBL" id="SLXL01000002">
    <property type="protein sequence ID" value="TCP26523.1"/>
    <property type="molecule type" value="Genomic_DNA"/>
</dbReference>
<dbReference type="CDD" id="cd14727">
    <property type="entry name" value="ChanN-like"/>
    <property type="match status" value="1"/>
</dbReference>
<dbReference type="AlphaFoldDB" id="A0A4R2NWI5"/>
<gene>
    <name evidence="2" type="ORF">EV656_102492</name>
</gene>
<dbReference type="OrthoDB" id="9795827at2"/>
<feature type="domain" description="Haem-binding uptake Tiki superfamily ChaN" evidence="1">
    <location>
        <begin position="17"/>
        <end position="213"/>
    </location>
</feature>
<organism evidence="2 3">
    <name type="scientific">Rhodovulum adriaticum</name>
    <name type="common">Rhodopseudomonas adriatica</name>
    <dbReference type="NCBI Taxonomy" id="35804"/>
    <lineage>
        <taxon>Bacteria</taxon>
        <taxon>Pseudomonadati</taxon>
        <taxon>Pseudomonadota</taxon>
        <taxon>Alphaproteobacteria</taxon>
        <taxon>Rhodobacterales</taxon>
        <taxon>Paracoccaceae</taxon>
        <taxon>Rhodovulum</taxon>
    </lineage>
</organism>
<dbReference type="Pfam" id="PF04187">
    <property type="entry name" value="Cofac_haem_bdg"/>
    <property type="match status" value="1"/>
</dbReference>
<protein>
    <submittedName>
        <fullName evidence="2">Putative iron-regulated protein</fullName>
    </submittedName>
</protein>
<reference evidence="2 3" key="1">
    <citation type="submission" date="2019-03" db="EMBL/GenBank/DDBJ databases">
        <title>Genomic Encyclopedia of Type Strains, Phase IV (KMG-IV): sequencing the most valuable type-strain genomes for metagenomic binning, comparative biology and taxonomic classification.</title>
        <authorList>
            <person name="Goeker M."/>
        </authorList>
    </citation>
    <scope>NUCLEOTIDE SEQUENCE [LARGE SCALE GENOMIC DNA]</scope>
    <source>
        <strain evidence="2 3">DSM 2781</strain>
    </source>
</reference>
<evidence type="ECO:0000259" key="1">
    <source>
        <dbReference type="Pfam" id="PF04187"/>
    </source>
</evidence>
<dbReference type="Gene3D" id="3.40.50.11550">
    <property type="match status" value="2"/>
</dbReference>
<comment type="caution">
    <text evidence="2">The sequence shown here is derived from an EMBL/GenBank/DDBJ whole genome shotgun (WGS) entry which is preliminary data.</text>
</comment>
<proteinExistence type="predicted"/>
<dbReference type="RefSeq" id="WP_132600953.1">
    <property type="nucleotide sequence ID" value="NZ_NRRP01000023.1"/>
</dbReference>